<comment type="caution">
    <text evidence="1">The sequence shown here is derived from an EMBL/GenBank/DDBJ whole genome shotgun (WGS) entry which is preliminary data.</text>
</comment>
<evidence type="ECO:0000313" key="2">
    <source>
        <dbReference type="Proteomes" id="UP000325849"/>
    </source>
</evidence>
<sequence>MTGRPVVATLAAAGVAAGVLVGWPGLDTINGCGLPVNRYPSESAQDWVDNADVVIVASATREWESDRQELASGAYRYQLERTVRLTRESVVFTSGRRTHPLSL</sequence>
<keyword evidence="2" id="KW-1185">Reference proteome</keyword>
<dbReference type="EMBL" id="VJZD01000455">
    <property type="protein sequence ID" value="MPY38198.1"/>
    <property type="molecule type" value="Genomic_DNA"/>
</dbReference>
<dbReference type="Proteomes" id="UP000325849">
    <property type="component" value="Unassembled WGS sequence"/>
</dbReference>
<accession>A0A5N8VVW9</accession>
<gene>
    <name evidence="1" type="ORF">FNH09_45440</name>
</gene>
<protein>
    <submittedName>
        <fullName evidence="1">Uncharacterized protein</fullName>
    </submittedName>
</protein>
<proteinExistence type="predicted"/>
<feature type="non-terminal residue" evidence="1">
    <location>
        <position position="103"/>
    </location>
</feature>
<organism evidence="1 2">
    <name type="scientific">Streptomyces adustus</name>
    <dbReference type="NCBI Taxonomy" id="1609272"/>
    <lineage>
        <taxon>Bacteria</taxon>
        <taxon>Bacillati</taxon>
        <taxon>Actinomycetota</taxon>
        <taxon>Actinomycetes</taxon>
        <taxon>Kitasatosporales</taxon>
        <taxon>Streptomycetaceae</taxon>
        <taxon>Streptomyces</taxon>
    </lineage>
</organism>
<name>A0A5N8VVW9_9ACTN</name>
<dbReference type="AlphaFoldDB" id="A0A5N8VVW9"/>
<evidence type="ECO:0000313" key="1">
    <source>
        <dbReference type="EMBL" id="MPY38198.1"/>
    </source>
</evidence>
<reference evidence="1 2" key="1">
    <citation type="submission" date="2019-07" db="EMBL/GenBank/DDBJ databases">
        <title>New species of Amycolatopsis and Streptomyces.</title>
        <authorList>
            <person name="Duangmal K."/>
            <person name="Teo W.F.A."/>
            <person name="Lipun K."/>
        </authorList>
    </citation>
    <scope>NUCLEOTIDE SEQUENCE [LARGE SCALE GENOMIC DNA]</scope>
    <source>
        <strain evidence="1 2">NBRC 109810</strain>
    </source>
</reference>